<proteinExistence type="predicted"/>
<dbReference type="Pfam" id="PF11316">
    <property type="entry name" value="Rhamno_transf"/>
    <property type="match status" value="1"/>
</dbReference>
<reference evidence="1 2" key="1">
    <citation type="submission" date="2020-04" db="EMBL/GenBank/DDBJ databases">
        <title>Paraburkholderia sp. G-4-1-8 isolated from soil.</title>
        <authorList>
            <person name="Dahal R.H."/>
        </authorList>
    </citation>
    <scope>NUCLEOTIDE SEQUENCE [LARGE SCALE GENOMIC DNA]</scope>
    <source>
        <strain evidence="1 2">G-4-1-8</strain>
    </source>
</reference>
<evidence type="ECO:0000313" key="1">
    <source>
        <dbReference type="EMBL" id="NML34319.1"/>
    </source>
</evidence>
<dbReference type="AlphaFoldDB" id="A0A7Y0A0P0"/>
<dbReference type="InterPro" id="IPR021466">
    <property type="entry name" value="Put_rhamnosyl_transferase"/>
</dbReference>
<dbReference type="Proteomes" id="UP000583127">
    <property type="component" value="Unassembled WGS sequence"/>
</dbReference>
<comment type="caution">
    <text evidence="1">The sequence shown here is derived from an EMBL/GenBank/DDBJ whole genome shotgun (WGS) entry which is preliminary data.</text>
</comment>
<dbReference type="EMBL" id="JABBFZ010000020">
    <property type="protein sequence ID" value="NML34319.1"/>
    <property type="molecule type" value="Genomic_DNA"/>
</dbReference>
<protein>
    <submittedName>
        <fullName evidence="1">Uncharacterized protein</fullName>
    </submittedName>
</protein>
<accession>A0A7Y0A0P0</accession>
<dbReference type="RefSeq" id="WP_169500501.1">
    <property type="nucleotide sequence ID" value="NZ_JABBFZ010000020.1"/>
</dbReference>
<organism evidence="1 2">
    <name type="scientific">Paraburkholderia antibiotica</name>
    <dbReference type="NCBI Taxonomy" id="2728839"/>
    <lineage>
        <taxon>Bacteria</taxon>
        <taxon>Pseudomonadati</taxon>
        <taxon>Pseudomonadota</taxon>
        <taxon>Betaproteobacteria</taxon>
        <taxon>Burkholderiales</taxon>
        <taxon>Burkholderiaceae</taxon>
        <taxon>Paraburkholderia</taxon>
    </lineage>
</organism>
<sequence>MAACQCQLEAIIPYAAERNNILPVCDALRCVKSDAWLPTDFPLQDLLDVSAKAQTINRMLKPIVIGVTRFSVDPLSIIGSSALKDQQDLLKRQLAVYQPERLASRWTLFNHFALPSLITAAERHENFFHLLAYSSTLTGPIRENLHALENRHRSWLRLVAVEPDESFNDVVRNETRSLLAEKAEGKCGFNFRIDDDDVLNPDFVDAVAEVWPSCEEGQVLSFDLGQYLQRVTDNEYLVSDVDYPKIAIGLGVFCNATSQEYVFDLPVHNHIPDTRVVNIRDKAYWVRVLHSHNDSGTRSSPAQSRIPMEEASARLVARYGHLNIPKALQCLSIITETSRVQTAPKVLFGIQ</sequence>
<name>A0A7Y0A0P0_9BURK</name>
<evidence type="ECO:0000313" key="2">
    <source>
        <dbReference type="Proteomes" id="UP000583127"/>
    </source>
</evidence>
<gene>
    <name evidence="1" type="ORF">HHL14_26245</name>
</gene>
<keyword evidence="2" id="KW-1185">Reference proteome</keyword>